<reference evidence="2 3" key="1">
    <citation type="submission" date="2019-02" db="EMBL/GenBank/DDBJ databases">
        <title>Deep-cultivation of Planctomycetes and their phenomic and genomic characterization uncovers novel biology.</title>
        <authorList>
            <person name="Wiegand S."/>
            <person name="Jogler M."/>
            <person name="Boedeker C."/>
            <person name="Pinto D."/>
            <person name="Vollmers J."/>
            <person name="Rivas-Marin E."/>
            <person name="Kohn T."/>
            <person name="Peeters S.H."/>
            <person name="Heuer A."/>
            <person name="Rast P."/>
            <person name="Oberbeckmann S."/>
            <person name="Bunk B."/>
            <person name="Jeske O."/>
            <person name="Meyerdierks A."/>
            <person name="Storesund J.E."/>
            <person name="Kallscheuer N."/>
            <person name="Luecker S."/>
            <person name="Lage O.M."/>
            <person name="Pohl T."/>
            <person name="Merkel B.J."/>
            <person name="Hornburger P."/>
            <person name="Mueller R.-W."/>
            <person name="Bruemmer F."/>
            <person name="Labrenz M."/>
            <person name="Spormann A.M."/>
            <person name="Op Den Camp H."/>
            <person name="Overmann J."/>
            <person name="Amann R."/>
            <person name="Jetten M.S.M."/>
            <person name="Mascher T."/>
            <person name="Medema M.H."/>
            <person name="Devos D.P."/>
            <person name="Kaster A.-K."/>
            <person name="Ovreas L."/>
            <person name="Rohde M."/>
            <person name="Galperin M.Y."/>
            <person name="Jogler C."/>
        </authorList>
    </citation>
    <scope>NUCLEOTIDE SEQUENCE [LARGE SCALE GENOMIC DNA]</scope>
    <source>
        <strain evidence="2 3">CA54</strain>
    </source>
</reference>
<evidence type="ECO:0000259" key="1">
    <source>
        <dbReference type="Pfam" id="PF13649"/>
    </source>
</evidence>
<protein>
    <submittedName>
        <fullName evidence="2">Spermidine synthase</fullName>
        <ecNumber evidence="2">2.5.1.16</ecNumber>
    </submittedName>
</protein>
<keyword evidence="3" id="KW-1185">Reference proteome</keyword>
<dbReference type="Pfam" id="PF13649">
    <property type="entry name" value="Methyltransf_25"/>
    <property type="match status" value="1"/>
</dbReference>
<comment type="caution">
    <text evidence="2">The sequence shown here is derived from an EMBL/GenBank/DDBJ whole genome shotgun (WGS) entry which is preliminary data.</text>
</comment>
<evidence type="ECO:0000313" key="3">
    <source>
        <dbReference type="Proteomes" id="UP000320735"/>
    </source>
</evidence>
<accession>A0A5C6BTH8</accession>
<dbReference type="InterPro" id="IPR029063">
    <property type="entry name" value="SAM-dependent_MTases_sf"/>
</dbReference>
<dbReference type="SUPFAM" id="SSF53335">
    <property type="entry name" value="S-adenosyl-L-methionine-dependent methyltransferases"/>
    <property type="match status" value="1"/>
</dbReference>
<proteinExistence type="predicted"/>
<dbReference type="EMBL" id="SJPP01000001">
    <property type="protein sequence ID" value="TWU14004.1"/>
    <property type="molecule type" value="Genomic_DNA"/>
</dbReference>
<evidence type="ECO:0000313" key="2">
    <source>
        <dbReference type="EMBL" id="TWU14004.1"/>
    </source>
</evidence>
<keyword evidence="2" id="KW-0808">Transferase</keyword>
<dbReference type="CDD" id="cd02440">
    <property type="entry name" value="AdoMet_MTases"/>
    <property type="match status" value="1"/>
</dbReference>
<gene>
    <name evidence="2" type="primary">speE_1</name>
    <name evidence="2" type="ORF">CA54_28460</name>
</gene>
<name>A0A5C6BTH8_9PLAN</name>
<dbReference type="Gene3D" id="3.40.50.150">
    <property type="entry name" value="Vaccinia Virus protein VP39"/>
    <property type="match status" value="1"/>
</dbReference>
<feature type="domain" description="Methyltransferase" evidence="1">
    <location>
        <begin position="73"/>
        <end position="175"/>
    </location>
</feature>
<sequence>MFREQSQPGFETGTSQKNKIVGNIMKRMFNEYRDFFREFRSRFETTGAVTPSGRFLAAALSGPLKKHDGPVRVLEVGPGTGAVTRQIVKHLKPGDRFDLVELNDNFVDSLNRLFSEEDIFRAVAEFSEVHLCPLQEFEASEPFDFIISGLPLNNFPAALVEEIFESYWRLLAPGGTLSYFEYMYVRPVRRLVSKPDEKQRLTDLDKILGTHLGNHRIARDWVFVNAPPAWVQHLRRQESATAADSTAG</sequence>
<dbReference type="GO" id="GO:0004766">
    <property type="term" value="F:spermidine synthase activity"/>
    <property type="evidence" value="ECO:0007669"/>
    <property type="project" value="UniProtKB-EC"/>
</dbReference>
<dbReference type="AlphaFoldDB" id="A0A5C6BTH8"/>
<dbReference type="EC" id="2.5.1.16" evidence="2"/>
<dbReference type="Proteomes" id="UP000320735">
    <property type="component" value="Unassembled WGS sequence"/>
</dbReference>
<dbReference type="InterPro" id="IPR041698">
    <property type="entry name" value="Methyltransf_25"/>
</dbReference>
<dbReference type="OrthoDB" id="9805585at2"/>
<organism evidence="2 3">
    <name type="scientific">Symmachiella macrocystis</name>
    <dbReference type="NCBI Taxonomy" id="2527985"/>
    <lineage>
        <taxon>Bacteria</taxon>
        <taxon>Pseudomonadati</taxon>
        <taxon>Planctomycetota</taxon>
        <taxon>Planctomycetia</taxon>
        <taxon>Planctomycetales</taxon>
        <taxon>Planctomycetaceae</taxon>
        <taxon>Symmachiella</taxon>
    </lineage>
</organism>